<keyword evidence="6 8" id="KW-0100">Branched-chain amino acid biosynthesis</keyword>
<dbReference type="Pfam" id="PF22629">
    <property type="entry name" value="ACT_AHAS_ss"/>
    <property type="match status" value="1"/>
</dbReference>
<comment type="catalytic activity">
    <reaction evidence="7 8">
        <text>2 pyruvate + H(+) = (2S)-2-acetolactate + CO2</text>
        <dbReference type="Rhea" id="RHEA:25249"/>
        <dbReference type="ChEBI" id="CHEBI:15361"/>
        <dbReference type="ChEBI" id="CHEBI:15378"/>
        <dbReference type="ChEBI" id="CHEBI:16526"/>
        <dbReference type="ChEBI" id="CHEBI:58476"/>
        <dbReference type="EC" id="2.2.1.6"/>
    </reaction>
</comment>
<comment type="pathway">
    <text evidence="2 8">Amino-acid biosynthesis; L-valine biosynthesis; L-valine from pyruvate: step 1/4.</text>
</comment>
<evidence type="ECO:0000256" key="4">
    <source>
        <dbReference type="ARBA" id="ARBA00011744"/>
    </source>
</evidence>
<dbReference type="GO" id="GO:0009099">
    <property type="term" value="P:L-valine biosynthetic process"/>
    <property type="evidence" value="ECO:0007669"/>
    <property type="project" value="UniProtKB-UniRule"/>
</dbReference>
<dbReference type="RefSeq" id="WP_132319664.1">
    <property type="nucleotide sequence ID" value="NZ_FWZT01000015.1"/>
</dbReference>
<dbReference type="CDD" id="cd04878">
    <property type="entry name" value="ACT_AHAS"/>
    <property type="match status" value="1"/>
</dbReference>
<dbReference type="GO" id="GO:0009097">
    <property type="term" value="P:isoleucine biosynthetic process"/>
    <property type="evidence" value="ECO:0007669"/>
    <property type="project" value="UniProtKB-UniRule"/>
</dbReference>
<comment type="function">
    <text evidence="8">Catalyzes the conversion of 2 pyruvate molecules into acetolactate in the first common step of the biosynthetic pathway of the branched-amino acids such as leucine, isoleucine, and valine.</text>
</comment>
<organism evidence="10 11">
    <name type="scientific">Pseudobacteriovorax antillogorgiicola</name>
    <dbReference type="NCBI Taxonomy" id="1513793"/>
    <lineage>
        <taxon>Bacteria</taxon>
        <taxon>Pseudomonadati</taxon>
        <taxon>Bdellovibrionota</taxon>
        <taxon>Oligoflexia</taxon>
        <taxon>Oligoflexales</taxon>
        <taxon>Pseudobacteriovoracaceae</taxon>
        <taxon>Pseudobacteriovorax</taxon>
    </lineage>
</organism>
<keyword evidence="11" id="KW-1185">Reference proteome</keyword>
<proteinExistence type="inferred from homology"/>
<dbReference type="GO" id="GO:0003984">
    <property type="term" value="F:acetolactate synthase activity"/>
    <property type="evidence" value="ECO:0007669"/>
    <property type="project" value="UniProtKB-UniRule"/>
</dbReference>
<dbReference type="InterPro" id="IPR039557">
    <property type="entry name" value="AHAS_ACT"/>
</dbReference>
<dbReference type="Pfam" id="PF10369">
    <property type="entry name" value="ALS_ss_C"/>
    <property type="match status" value="1"/>
</dbReference>
<evidence type="ECO:0000256" key="5">
    <source>
        <dbReference type="ARBA" id="ARBA00022605"/>
    </source>
</evidence>
<dbReference type="GO" id="GO:1990610">
    <property type="term" value="F:acetolactate synthase regulator activity"/>
    <property type="evidence" value="ECO:0007669"/>
    <property type="project" value="UniProtKB-UniRule"/>
</dbReference>
<dbReference type="InterPro" id="IPR004789">
    <property type="entry name" value="Acetalactate_synth_ssu"/>
</dbReference>
<dbReference type="STRING" id="1513793.SAMN06296036_11535"/>
<comment type="subunit">
    <text evidence="4 8">Dimer of large and small chains.</text>
</comment>
<dbReference type="EMBL" id="FWZT01000015">
    <property type="protein sequence ID" value="SMF49043.1"/>
    <property type="molecule type" value="Genomic_DNA"/>
</dbReference>
<feature type="domain" description="ACT" evidence="9">
    <location>
        <begin position="27"/>
        <end position="101"/>
    </location>
</feature>
<dbReference type="InterPro" id="IPR054480">
    <property type="entry name" value="AHAS_small-like_ACT"/>
</dbReference>
<dbReference type="PANTHER" id="PTHR30239:SF0">
    <property type="entry name" value="ACETOLACTATE SYNTHASE SMALL SUBUNIT 1, CHLOROPLASTIC"/>
    <property type="match status" value="1"/>
</dbReference>
<dbReference type="NCBIfam" id="TIGR00119">
    <property type="entry name" value="acolac_sm"/>
    <property type="match status" value="1"/>
</dbReference>
<dbReference type="InterPro" id="IPR019455">
    <property type="entry name" value="Acetolactate_synth_ssu_C"/>
</dbReference>
<comment type="similarity">
    <text evidence="3 8">Belongs to the acetolactate synthase small subunit family.</text>
</comment>
<evidence type="ECO:0000256" key="6">
    <source>
        <dbReference type="ARBA" id="ARBA00023304"/>
    </source>
</evidence>
<evidence type="ECO:0000313" key="10">
    <source>
        <dbReference type="EMBL" id="SMF49043.1"/>
    </source>
</evidence>
<dbReference type="InterPro" id="IPR045865">
    <property type="entry name" value="ACT-like_dom_sf"/>
</dbReference>
<dbReference type="PROSITE" id="PS51671">
    <property type="entry name" value="ACT"/>
    <property type="match status" value="1"/>
</dbReference>
<evidence type="ECO:0000256" key="8">
    <source>
        <dbReference type="RuleBase" id="RU368092"/>
    </source>
</evidence>
<name>A0A1Y6C974_9BACT</name>
<evidence type="ECO:0000256" key="3">
    <source>
        <dbReference type="ARBA" id="ARBA00006341"/>
    </source>
</evidence>
<dbReference type="Gene3D" id="3.30.70.260">
    <property type="match status" value="1"/>
</dbReference>
<dbReference type="Proteomes" id="UP000192907">
    <property type="component" value="Unassembled WGS sequence"/>
</dbReference>
<gene>
    <name evidence="10" type="ORF">SAMN06296036_11535</name>
</gene>
<sequence length="188" mass="21474">MEKQSFFERKQYNIITKSVLADLQQFTMNLLVANKPGVLGRIALVFSRRGYNIESLTVTHTLDRQYSRITITTEGHEELLDDIMKQTRKIIDVIHVHLQTPESPLLGSENALTFYQVFCSSQSKPVVLRIIEDSNLHIIDFDDESLIIQGSAQKSHDITFLEMIQHYGKLEKITLEPIDTQKAGGERG</sequence>
<evidence type="ECO:0000259" key="9">
    <source>
        <dbReference type="PROSITE" id="PS51671"/>
    </source>
</evidence>
<evidence type="ECO:0000256" key="1">
    <source>
        <dbReference type="ARBA" id="ARBA00004974"/>
    </source>
</evidence>
<comment type="pathway">
    <text evidence="1 8">Amino-acid biosynthesis; L-isoleucine biosynthesis; L-isoleucine from 2-oxobutanoate: step 1/4.</text>
</comment>
<dbReference type="SUPFAM" id="SSF55021">
    <property type="entry name" value="ACT-like"/>
    <property type="match status" value="1"/>
</dbReference>
<dbReference type="OrthoDB" id="9787365at2"/>
<dbReference type="InterPro" id="IPR002912">
    <property type="entry name" value="ACT_dom"/>
</dbReference>
<dbReference type="EC" id="2.2.1.6" evidence="8"/>
<keyword evidence="5 8" id="KW-0028">Amino-acid biosynthesis</keyword>
<evidence type="ECO:0000256" key="2">
    <source>
        <dbReference type="ARBA" id="ARBA00005025"/>
    </source>
</evidence>
<dbReference type="UniPathway" id="UPA00049">
    <property type="reaction ID" value="UER00059"/>
</dbReference>
<protein>
    <recommendedName>
        <fullName evidence="8">Acetolactate synthase small subunit</fullName>
        <shortName evidence="8">AHAS</shortName>
        <shortName evidence="8">ALS</shortName>
        <ecNumber evidence="8">2.2.1.6</ecNumber>
    </recommendedName>
    <alternativeName>
        <fullName evidence="8">Acetohydroxy-acid synthase small subunit</fullName>
    </alternativeName>
</protein>
<dbReference type="UniPathway" id="UPA00047">
    <property type="reaction ID" value="UER00055"/>
</dbReference>
<keyword evidence="8" id="KW-0808">Transferase</keyword>
<dbReference type="GO" id="GO:0005829">
    <property type="term" value="C:cytosol"/>
    <property type="evidence" value="ECO:0007669"/>
    <property type="project" value="TreeGrafter"/>
</dbReference>
<accession>A0A1Y6C974</accession>
<reference evidence="11" key="1">
    <citation type="submission" date="2017-04" db="EMBL/GenBank/DDBJ databases">
        <authorList>
            <person name="Varghese N."/>
            <person name="Submissions S."/>
        </authorList>
    </citation>
    <scope>NUCLEOTIDE SEQUENCE [LARGE SCALE GENOMIC DNA]</scope>
    <source>
        <strain evidence="11">RKEM611</strain>
    </source>
</reference>
<evidence type="ECO:0000256" key="7">
    <source>
        <dbReference type="ARBA" id="ARBA00048670"/>
    </source>
</evidence>
<dbReference type="PANTHER" id="PTHR30239">
    <property type="entry name" value="ACETOLACTATE SYNTHASE SMALL SUBUNIT"/>
    <property type="match status" value="1"/>
</dbReference>
<dbReference type="AlphaFoldDB" id="A0A1Y6C974"/>
<evidence type="ECO:0000313" key="11">
    <source>
        <dbReference type="Proteomes" id="UP000192907"/>
    </source>
</evidence>